<evidence type="ECO:0008006" key="5">
    <source>
        <dbReference type="Google" id="ProtNLM"/>
    </source>
</evidence>
<dbReference type="EMBL" id="MU865576">
    <property type="protein sequence ID" value="KAK4221179.1"/>
    <property type="molecule type" value="Genomic_DNA"/>
</dbReference>
<dbReference type="SUPFAM" id="SSF48403">
    <property type="entry name" value="Ankyrin repeat"/>
    <property type="match status" value="1"/>
</dbReference>
<reference evidence="3" key="2">
    <citation type="submission" date="2023-05" db="EMBL/GenBank/DDBJ databases">
        <authorList>
            <consortium name="Lawrence Berkeley National Laboratory"/>
            <person name="Steindorff A."/>
            <person name="Hensen N."/>
            <person name="Bonometti L."/>
            <person name="Westerberg I."/>
            <person name="Brannstrom I.O."/>
            <person name="Guillou S."/>
            <person name="Cros-Aarteil S."/>
            <person name="Calhoun S."/>
            <person name="Haridas S."/>
            <person name="Kuo A."/>
            <person name="Mondo S."/>
            <person name="Pangilinan J."/>
            <person name="Riley R."/>
            <person name="Labutti K."/>
            <person name="Andreopoulos B."/>
            <person name="Lipzen A."/>
            <person name="Chen C."/>
            <person name="Yanf M."/>
            <person name="Daum C."/>
            <person name="Ng V."/>
            <person name="Clum A."/>
            <person name="Ohm R."/>
            <person name="Martin F."/>
            <person name="Silar P."/>
            <person name="Natvig D."/>
            <person name="Lalanne C."/>
            <person name="Gautier V."/>
            <person name="Ament-Velasquez S.L."/>
            <person name="Kruys A."/>
            <person name="Hutchinson M.I."/>
            <person name="Powell A.J."/>
            <person name="Barry K."/>
            <person name="Miller A.N."/>
            <person name="Grigoriev I.V."/>
            <person name="Debuchy R."/>
            <person name="Gladieux P."/>
            <person name="Thoren M.H."/>
            <person name="Johannesson H."/>
        </authorList>
    </citation>
    <scope>NUCLEOTIDE SEQUENCE</scope>
    <source>
        <strain evidence="3">CBS 990.96</strain>
    </source>
</reference>
<dbReference type="Gene3D" id="1.25.40.20">
    <property type="entry name" value="Ankyrin repeat-containing domain"/>
    <property type="match status" value="2"/>
</dbReference>
<sequence length="784" mass="87490">MAELLSLTASIIGLFQGIELARKSYNLIYGIKGAPKEARRINAELNQINGILEEIEQFAQRTPGVSSFNNSDSILQLLNDVSKLFKDDIKQFQAMVDRHVPQKTSWARNKLRLKWAVGLDRKLTQMSSRLVAHTGRLQLVLSLYQSDEMRVSTIAIQQQLSKIRQSHDSQAVARAQHLDPAMLAIPHSTTTLLYGSAELCADVLNTISPTIYTLLSSSHKSVVSASQAEWALQNTLYGALTELMVGRIKTMRNVPPRPALPDSVRFSNRTKPNPFRRTAIFTSNKTPALQNLTSVEVHDKGYYINLALLSHKIPNDFNIVTRGRLHVELERPSSASRIGASVSVFEAAGMQTVLFRHLIAFNVHPNASAIFSFIRDGDIAAVQRLISLGAVSPNDRDEDGHSLLWHSLSNPSFEHSYGVCEFLLQQNADPSSCNRNGDHAASLLIRRIEHEDQLAEGMRLIDLLVHYSPISEAESTLRYKRRKGVDQAPASLLHSTIFLHRCGIVAHIPHLLGKLIRSGADLEMADKHGNTVLLYTLFYTPVASLVMAASQLLEAGAYVHAKNSHGEGVLHLLLRRLSACSIPDMNEDVKSGIITLLVRLLEKGCDPLDGNTGGYTPIDAAMSPVAWPLFSAAIQKAGKDMKKEFQLLDATARVTISEDEVERKTKEAIKHRAVAKEAQFHKQHLEIMGNGAPACNLCNRRPDPSLRAIPFDEFFSDVVDELGQGIHMIMNNHDDMDECLHIHEEDPTHMLDYHPSSMSPERLKERSWRRHVAWKLWERGFLDS</sequence>
<dbReference type="PANTHER" id="PTHR24180">
    <property type="entry name" value="CYCLIN-DEPENDENT KINASE INHIBITOR 2C-RELATED"/>
    <property type="match status" value="1"/>
</dbReference>
<evidence type="ECO:0000313" key="4">
    <source>
        <dbReference type="Proteomes" id="UP001301958"/>
    </source>
</evidence>
<reference evidence="3" key="1">
    <citation type="journal article" date="2023" name="Mol. Phylogenet. Evol.">
        <title>Genome-scale phylogeny and comparative genomics of the fungal order Sordariales.</title>
        <authorList>
            <person name="Hensen N."/>
            <person name="Bonometti L."/>
            <person name="Westerberg I."/>
            <person name="Brannstrom I.O."/>
            <person name="Guillou S."/>
            <person name="Cros-Aarteil S."/>
            <person name="Calhoun S."/>
            <person name="Haridas S."/>
            <person name="Kuo A."/>
            <person name="Mondo S."/>
            <person name="Pangilinan J."/>
            <person name="Riley R."/>
            <person name="LaButti K."/>
            <person name="Andreopoulos B."/>
            <person name="Lipzen A."/>
            <person name="Chen C."/>
            <person name="Yan M."/>
            <person name="Daum C."/>
            <person name="Ng V."/>
            <person name="Clum A."/>
            <person name="Steindorff A."/>
            <person name="Ohm R.A."/>
            <person name="Martin F."/>
            <person name="Silar P."/>
            <person name="Natvig D.O."/>
            <person name="Lalanne C."/>
            <person name="Gautier V."/>
            <person name="Ament-Velasquez S.L."/>
            <person name="Kruys A."/>
            <person name="Hutchinson M.I."/>
            <person name="Powell A.J."/>
            <person name="Barry K."/>
            <person name="Miller A.N."/>
            <person name="Grigoriev I.V."/>
            <person name="Debuchy R."/>
            <person name="Gladieux P."/>
            <person name="Hiltunen Thoren M."/>
            <person name="Johannesson H."/>
        </authorList>
    </citation>
    <scope>NUCLEOTIDE SEQUENCE</scope>
    <source>
        <strain evidence="3">CBS 990.96</strain>
    </source>
</reference>
<evidence type="ECO:0000313" key="3">
    <source>
        <dbReference type="EMBL" id="KAK4221179.1"/>
    </source>
</evidence>
<accession>A0AAN6YKW8</accession>
<dbReference type="InterPro" id="IPR051637">
    <property type="entry name" value="Ank_repeat_dom-contain_49"/>
</dbReference>
<keyword evidence="4" id="KW-1185">Reference proteome</keyword>
<dbReference type="AlphaFoldDB" id="A0AAN6YKW8"/>
<protein>
    <recommendedName>
        <fullName evidence="5">Fungal N-terminal domain-containing protein</fullName>
    </recommendedName>
</protein>
<organism evidence="3 4">
    <name type="scientific">Podospora fimiseda</name>
    <dbReference type="NCBI Taxonomy" id="252190"/>
    <lineage>
        <taxon>Eukaryota</taxon>
        <taxon>Fungi</taxon>
        <taxon>Dikarya</taxon>
        <taxon>Ascomycota</taxon>
        <taxon>Pezizomycotina</taxon>
        <taxon>Sordariomycetes</taxon>
        <taxon>Sordariomycetidae</taxon>
        <taxon>Sordariales</taxon>
        <taxon>Podosporaceae</taxon>
        <taxon>Podospora</taxon>
    </lineage>
</organism>
<evidence type="ECO:0000256" key="1">
    <source>
        <dbReference type="ARBA" id="ARBA00022737"/>
    </source>
</evidence>
<keyword evidence="2" id="KW-0040">ANK repeat</keyword>
<dbReference type="PANTHER" id="PTHR24180:SF45">
    <property type="entry name" value="POLY [ADP-RIBOSE] POLYMERASE TANKYRASE"/>
    <property type="match status" value="1"/>
</dbReference>
<dbReference type="Proteomes" id="UP001301958">
    <property type="component" value="Unassembled WGS sequence"/>
</dbReference>
<keyword evidence="1" id="KW-0677">Repeat</keyword>
<name>A0AAN6YKW8_9PEZI</name>
<evidence type="ECO:0000256" key="2">
    <source>
        <dbReference type="ARBA" id="ARBA00023043"/>
    </source>
</evidence>
<dbReference type="InterPro" id="IPR036770">
    <property type="entry name" value="Ankyrin_rpt-contain_sf"/>
</dbReference>
<gene>
    <name evidence="3" type="ORF">QBC38DRAFT_449386</name>
</gene>
<comment type="caution">
    <text evidence="3">The sequence shown here is derived from an EMBL/GenBank/DDBJ whole genome shotgun (WGS) entry which is preliminary data.</text>
</comment>
<proteinExistence type="predicted"/>